<sequence>MNRAEAVFASDCTQRLTSLPGRSRNRLDQPVHTQSLFPGPTAKALANFIIELRQKIEGAARCMHAHGVRGIYGASSWVVDLVAREPLPPYLHRFPPGGPCPTSQLNNPAHFSPSDLRTTHYLTSISSTATIILNTNLQLTAYDKMNRVQCLQQSFQESSHEAGAWNLSTEIELDITTLAAICQVRHQQRAPLRTNVDGDVNSAESAGDEQMHVDRQLLSLYGNSRLLG</sequence>
<name>A0A101MQC7_PENFR</name>
<reference evidence="1 2" key="1">
    <citation type="submission" date="2015-10" db="EMBL/GenBank/DDBJ databases">
        <title>Genome sequencing of Penicillium freii.</title>
        <authorList>
            <person name="Nguyen H.D."/>
            <person name="Visagie C.M."/>
            <person name="Seifert K.A."/>
        </authorList>
    </citation>
    <scope>NUCLEOTIDE SEQUENCE [LARGE SCALE GENOMIC DNA]</scope>
    <source>
        <strain evidence="1 2">DAOM 242723</strain>
    </source>
</reference>
<proteinExistence type="predicted"/>
<gene>
    <name evidence="1" type="ORF">ACN42_g2347</name>
</gene>
<comment type="caution">
    <text evidence="1">The sequence shown here is derived from an EMBL/GenBank/DDBJ whole genome shotgun (WGS) entry which is preliminary data.</text>
</comment>
<dbReference type="AlphaFoldDB" id="A0A101MQC7"/>
<evidence type="ECO:0000313" key="2">
    <source>
        <dbReference type="Proteomes" id="UP000055045"/>
    </source>
</evidence>
<dbReference type="EMBL" id="LLXE01000041">
    <property type="protein sequence ID" value="KUM64735.1"/>
    <property type="molecule type" value="Genomic_DNA"/>
</dbReference>
<protein>
    <submittedName>
        <fullName evidence="1">Uncharacterized protein</fullName>
    </submittedName>
</protein>
<evidence type="ECO:0000313" key="1">
    <source>
        <dbReference type="EMBL" id="KUM64735.1"/>
    </source>
</evidence>
<accession>A0A101MQC7</accession>
<keyword evidence="2" id="KW-1185">Reference proteome</keyword>
<organism evidence="1 2">
    <name type="scientific">Penicillium freii</name>
    <dbReference type="NCBI Taxonomy" id="48697"/>
    <lineage>
        <taxon>Eukaryota</taxon>
        <taxon>Fungi</taxon>
        <taxon>Dikarya</taxon>
        <taxon>Ascomycota</taxon>
        <taxon>Pezizomycotina</taxon>
        <taxon>Eurotiomycetes</taxon>
        <taxon>Eurotiomycetidae</taxon>
        <taxon>Eurotiales</taxon>
        <taxon>Aspergillaceae</taxon>
        <taxon>Penicillium</taxon>
    </lineage>
</organism>
<dbReference type="Proteomes" id="UP000055045">
    <property type="component" value="Unassembled WGS sequence"/>
</dbReference>